<feature type="region of interest" description="Disordered" evidence="2">
    <location>
        <begin position="1777"/>
        <end position="1804"/>
    </location>
</feature>
<organism evidence="3">
    <name type="scientific">Darwinula stevensoni</name>
    <dbReference type="NCBI Taxonomy" id="69355"/>
    <lineage>
        <taxon>Eukaryota</taxon>
        <taxon>Metazoa</taxon>
        <taxon>Ecdysozoa</taxon>
        <taxon>Arthropoda</taxon>
        <taxon>Crustacea</taxon>
        <taxon>Oligostraca</taxon>
        <taxon>Ostracoda</taxon>
        <taxon>Podocopa</taxon>
        <taxon>Podocopida</taxon>
        <taxon>Darwinulocopina</taxon>
        <taxon>Darwinuloidea</taxon>
        <taxon>Darwinulidae</taxon>
        <taxon>Darwinula</taxon>
    </lineage>
</organism>
<accession>A0A7R8XA83</accession>
<reference evidence="3" key="1">
    <citation type="submission" date="2020-11" db="EMBL/GenBank/DDBJ databases">
        <authorList>
            <person name="Tran Van P."/>
        </authorList>
    </citation>
    <scope>NUCLEOTIDE SEQUENCE</scope>
</reference>
<evidence type="ECO:0000256" key="1">
    <source>
        <dbReference type="ARBA" id="ARBA00006676"/>
    </source>
</evidence>
<evidence type="ECO:0000313" key="4">
    <source>
        <dbReference type="Proteomes" id="UP000677054"/>
    </source>
</evidence>
<dbReference type="EMBL" id="CAJPEV010000289">
    <property type="protein sequence ID" value="CAG0883501.1"/>
    <property type="molecule type" value="Genomic_DNA"/>
</dbReference>
<name>A0A7R8XA83_9CRUS</name>
<dbReference type="SUPFAM" id="SSF51556">
    <property type="entry name" value="Metallo-dependent hydrolases"/>
    <property type="match status" value="1"/>
</dbReference>
<feature type="compositionally biased region" description="Low complexity" evidence="2">
    <location>
        <begin position="1657"/>
        <end position="1668"/>
    </location>
</feature>
<feature type="region of interest" description="Disordered" evidence="2">
    <location>
        <begin position="1539"/>
        <end position="1563"/>
    </location>
</feature>
<dbReference type="GO" id="GO:0032264">
    <property type="term" value="P:IMP salvage"/>
    <property type="evidence" value="ECO:0007669"/>
    <property type="project" value="InterPro"/>
</dbReference>
<feature type="region of interest" description="Disordered" evidence="2">
    <location>
        <begin position="1"/>
        <end position="181"/>
    </location>
</feature>
<evidence type="ECO:0000313" key="3">
    <source>
        <dbReference type="EMBL" id="CAD7242580.1"/>
    </source>
</evidence>
<feature type="compositionally biased region" description="Polar residues" evidence="2">
    <location>
        <begin position="346"/>
        <end position="355"/>
    </location>
</feature>
<dbReference type="GO" id="GO:0046033">
    <property type="term" value="P:AMP metabolic process"/>
    <property type="evidence" value="ECO:0007669"/>
    <property type="project" value="TreeGrafter"/>
</dbReference>
<dbReference type="InterPro" id="IPR006329">
    <property type="entry name" value="AMPD"/>
</dbReference>
<proteinExistence type="inferred from homology"/>
<feature type="compositionally biased region" description="Basic and acidic residues" evidence="2">
    <location>
        <begin position="18"/>
        <end position="39"/>
    </location>
</feature>
<protein>
    <submittedName>
        <fullName evidence="3">Uncharacterized protein</fullName>
    </submittedName>
</protein>
<sequence length="2067" mass="226872">MAGVLIPIRSGSDVYQDGGDRKAEGENAQKDEDAQKTEGKSTQTEQGEEKKEEVKEEEKKEEVEEEKKELDTTKEADTSKEEVESQEKDSEPQEVPAAVSEVEVETTPVSEDKGEEQPASTENTAEDAQDEEGEAPEVAQEATSEGCDHDDKTPAEEKPKESCVREGEQSIHCETGVSPDEGTRKVLVPVSLDLLRSIDDLSTCSSSEGYLEDLGADSSYTQFLMDSLENESSSETEVESLHVSLGDASSAKQLKVHFEDETMISPYDSSEPESMVDDDGDWKANPSEILQTSLSIEPHETELEALSDASYSSAGQPEAISILTYQADETENQLHAEVSDIPLEESVTSEVSNQEEAAHPENDVLESVESAMAQERDCTFGDPVAAEVSLKANHAQISDGMKVDAQVMGDDKCGSDVEKNEVIASSVEFFEECLPSDEVPSTAVLQLSIEESLDAILDHYEEVVTSADNAFDALAKPPLSESETEGTVQTQENVEVKPFASAINTLACQHEDASQPCFGDRGSSHLSQDQAPFDFTNHHREEKVSLEHSDGGEEDGVIQQGVNEFPRMVGKEVEDEVVGESSRGTSGDSLSRDFLIQEECCMEKTLCDVSLLETCYDSDDTAMEAVADEGENWESLEAVIDDNVTNSSHSFQENKPEIMTTAIESQSEVLENRQELSKVESVSIQNNFEQKHCQLEDVLRPHESSIVYPDASLQECLSNAIFPDGDLIEESICSRDTVEENIESCEAVPHIQQAMSDIQEECLNSCMEDEAGVILAGEVPYPLVLPEGDSSALSISAPTDKTENLDGNEDILVKEGAPDGIHMKGTYENGKYPEEHSTTLLQQYEGIAGNEMTPLGNEEERLDIGISHCEAPATASILERGKVIPQEAYIFGSSQSQKPFLMNDADACESPPQICSNVFIAGDVDEMNEESKYDGIYSPPKINWETMPILIPKGLFTGIDGSDSDVAKAECVCNETQRELSNEETSLHSPVPFRNGKCEVEALPVRELEVIDGSLDFLDVQHPINAKSVLKEHVFMECSFPVKPERALSANGECLHDHELEKVISIDEESLIEHDPKEVQPVVGDSTQDGITCVPIFAAIDEARKAWLDQQVDFGSLEEGQPSWESNDMSVPSGENKQEIVSDKGLSKGKPLISVESEDVESAESIPEGQGSLKAYISPLAANHSDEECNANRPATSLSPVNLLQGESIKSRQEVEWSQQFISKDSEEDIPGHFLSSMNLVPALTDLDCVSLFPTIHESLAQLDSIKSFETVSGYLGSYEDEAEVQVEGGKLEIVTLESTILPTNEFNEQATAGPTDISAFQNQGGSSVHGSLPTDVSQIQEQGSHFGLETLDFLVCENVAQELATKEEILPLCGSFNPNLLEHSCIETVCSDQDEKVRLKCDIQTAVEYDILQVGDFIASGITSEARLNEEVELLIEPMSSCSVVHESPSGTLMEFQIPSEVSNAPDLISFEEASSTHFPIEESHGESLTDGGKKGAVRREHASGELDLSALDLTLKEAVEIVLKSLEAEFAHNVTSPLKIPKCDSPQNRDTEGSSPHGSECSMMREDVEVHNGRILPSATDDHAFKSEDSLLFREETDACCREGSVDVSIQTDSQNSEEFCQQMPEDPDRIGEIFLSEFGVVIPDTHDLVDSSEDSGLMSSDSSSSENMERGRNSVVEAAMAMRGSDSQADLIIPNSDDQEGSPVDFPSVFKVPEFQETILASRVGKEAASEIMKLAAAKQQNSHELSAPYEMPSIPIEQHEAKELFHKRLRSVSMASEKKEESGTKSGHGTPGIASPTDVPDSANIFVTPAQHAYHHAPNFQRVGVVGDDFFQTPPEDHEHAAKLLTQALRMRRQYMTTAQQSTYPTTQRYLDCIDDGKPFTYISYDGQNQEKPTLQGQFKAHGRCFNLKTLKELKDAILNKLKRFPMIQFQFKAVIQNFFVQVYQLIADHPINPPPSVGDPFDVAFPADLEYTISLESGVFQVIDKGGVNKISGIPSWNVYCEDFAILCAMIADGPLKTYCYRRLQYLSSKFHLHNLLNDMQELAEQKSVPHRDFYNIRKVES</sequence>
<dbReference type="PANTHER" id="PTHR11359">
    <property type="entry name" value="AMP DEAMINASE"/>
    <property type="match status" value="1"/>
</dbReference>
<evidence type="ECO:0000256" key="2">
    <source>
        <dbReference type="SAM" id="MobiDB-lite"/>
    </source>
</evidence>
<feature type="compositionally biased region" description="Basic and acidic residues" evidence="2">
    <location>
        <begin position="146"/>
        <end position="171"/>
    </location>
</feature>
<dbReference type="InterPro" id="IPR032466">
    <property type="entry name" value="Metal_Hydrolase"/>
</dbReference>
<dbReference type="Pfam" id="PF19326">
    <property type="entry name" value="AMP_deaminase"/>
    <property type="match status" value="1"/>
</dbReference>
<dbReference type="GO" id="GO:0005829">
    <property type="term" value="C:cytosol"/>
    <property type="evidence" value="ECO:0007669"/>
    <property type="project" value="TreeGrafter"/>
</dbReference>
<feature type="region of interest" description="Disordered" evidence="2">
    <location>
        <begin position="339"/>
        <end position="361"/>
    </location>
</feature>
<dbReference type="PANTHER" id="PTHR11359:SF0">
    <property type="entry name" value="AMP DEAMINASE"/>
    <property type="match status" value="1"/>
</dbReference>
<keyword evidence="4" id="KW-1185">Reference proteome</keyword>
<feature type="compositionally biased region" description="Basic and acidic residues" evidence="2">
    <location>
        <begin position="47"/>
        <end position="91"/>
    </location>
</feature>
<dbReference type="GO" id="GO:0003876">
    <property type="term" value="F:AMP deaminase activity"/>
    <property type="evidence" value="ECO:0007669"/>
    <property type="project" value="InterPro"/>
</dbReference>
<feature type="region of interest" description="Disordered" evidence="2">
    <location>
        <begin position="1650"/>
        <end position="1674"/>
    </location>
</feature>
<dbReference type="Gene3D" id="3.20.20.140">
    <property type="entry name" value="Metal-dependent hydrolases"/>
    <property type="match status" value="1"/>
</dbReference>
<dbReference type="EMBL" id="LR899806">
    <property type="protein sequence ID" value="CAD7242580.1"/>
    <property type="molecule type" value="Genomic_DNA"/>
</dbReference>
<feature type="compositionally biased region" description="Low complexity" evidence="2">
    <location>
        <begin position="94"/>
        <end position="109"/>
    </location>
</feature>
<gene>
    <name evidence="3" type="ORF">DSTB1V02_LOCUS2538</name>
</gene>
<feature type="compositionally biased region" description="Acidic residues" evidence="2">
    <location>
        <begin position="124"/>
        <end position="135"/>
    </location>
</feature>
<dbReference type="Proteomes" id="UP000677054">
    <property type="component" value="Unassembled WGS sequence"/>
</dbReference>
<dbReference type="OrthoDB" id="1723809at2759"/>
<comment type="similarity">
    <text evidence="1">Belongs to the metallo-dependent hydrolases superfamily. Adenosine and AMP deaminases family.</text>
</comment>